<gene>
    <name evidence="5" type="ORF">BECKUNK1418G_GA0071005_10703</name>
    <name evidence="6" type="ORF">BECKUNK1418H_GA0071006_10253</name>
</gene>
<dbReference type="EMBL" id="CAADFZ010000070">
    <property type="protein sequence ID" value="VFK65783.1"/>
    <property type="molecule type" value="Genomic_DNA"/>
</dbReference>
<accession>A0A451AI99</accession>
<keyword evidence="3" id="KW-0233">DNA recombination</keyword>
<evidence type="ECO:0000256" key="2">
    <source>
        <dbReference type="ARBA" id="ARBA00022908"/>
    </source>
</evidence>
<evidence type="ECO:0000256" key="3">
    <source>
        <dbReference type="ARBA" id="ARBA00023172"/>
    </source>
</evidence>
<proteinExistence type="inferred from homology"/>
<dbReference type="InterPro" id="IPR002104">
    <property type="entry name" value="Integrase_catalytic"/>
</dbReference>
<evidence type="ECO:0000256" key="1">
    <source>
        <dbReference type="ARBA" id="ARBA00008857"/>
    </source>
</evidence>
<evidence type="ECO:0000259" key="4">
    <source>
        <dbReference type="Pfam" id="PF00589"/>
    </source>
</evidence>
<dbReference type="AlphaFoldDB" id="A0A451AI99"/>
<dbReference type="EMBL" id="CAADGD010000025">
    <property type="protein sequence ID" value="VFK70219.1"/>
    <property type="molecule type" value="Genomic_DNA"/>
</dbReference>
<dbReference type="InterPro" id="IPR011010">
    <property type="entry name" value="DNA_brk_join_enz"/>
</dbReference>
<dbReference type="GO" id="GO:0015074">
    <property type="term" value="P:DNA integration"/>
    <property type="evidence" value="ECO:0007669"/>
    <property type="project" value="UniProtKB-KW"/>
</dbReference>
<name>A0A451AI99_9GAMM</name>
<comment type="similarity">
    <text evidence="1">Belongs to the 'phage' integrase family.</text>
</comment>
<dbReference type="GO" id="GO:0003677">
    <property type="term" value="F:DNA binding"/>
    <property type="evidence" value="ECO:0007669"/>
    <property type="project" value="InterPro"/>
</dbReference>
<evidence type="ECO:0000313" key="6">
    <source>
        <dbReference type="EMBL" id="VFK70219.1"/>
    </source>
</evidence>
<protein>
    <submittedName>
        <fullName evidence="5">Phage integrase family protein</fullName>
    </submittedName>
</protein>
<dbReference type="PANTHER" id="PTHR30629:SF2">
    <property type="entry name" value="PROPHAGE INTEGRASE INTS-RELATED"/>
    <property type="match status" value="1"/>
</dbReference>
<keyword evidence="2" id="KW-0229">DNA integration</keyword>
<dbReference type="InterPro" id="IPR050808">
    <property type="entry name" value="Phage_Integrase"/>
</dbReference>
<dbReference type="GO" id="GO:0006310">
    <property type="term" value="P:DNA recombination"/>
    <property type="evidence" value="ECO:0007669"/>
    <property type="project" value="UniProtKB-KW"/>
</dbReference>
<sequence>MTVTTLNQALKRMGFNGKGTIGFSPHGFRATASTILNEMGYRPDVIERQLAHEEQNQVRASYNRAEYLEERQTMMQEWADLIDEITKGGNRENNPIEKAA</sequence>
<dbReference type="InterPro" id="IPR013762">
    <property type="entry name" value="Integrase-like_cat_sf"/>
</dbReference>
<dbReference type="Pfam" id="PF00589">
    <property type="entry name" value="Phage_integrase"/>
    <property type="match status" value="1"/>
</dbReference>
<evidence type="ECO:0000313" key="5">
    <source>
        <dbReference type="EMBL" id="VFK65783.1"/>
    </source>
</evidence>
<dbReference type="SUPFAM" id="SSF56349">
    <property type="entry name" value="DNA breaking-rejoining enzymes"/>
    <property type="match status" value="1"/>
</dbReference>
<dbReference type="PANTHER" id="PTHR30629">
    <property type="entry name" value="PROPHAGE INTEGRASE"/>
    <property type="match status" value="1"/>
</dbReference>
<dbReference type="Gene3D" id="1.10.443.10">
    <property type="entry name" value="Intergrase catalytic core"/>
    <property type="match status" value="1"/>
</dbReference>
<reference evidence="5" key="1">
    <citation type="submission" date="2019-02" db="EMBL/GenBank/DDBJ databases">
        <authorList>
            <person name="Gruber-Vodicka R. H."/>
            <person name="Seah K. B. B."/>
        </authorList>
    </citation>
    <scope>NUCLEOTIDE SEQUENCE</scope>
    <source>
        <strain evidence="6">BECK_BY19</strain>
        <strain evidence="5">BECK_BY8</strain>
    </source>
</reference>
<organism evidence="5">
    <name type="scientific">Candidatus Kentrum sp. UNK</name>
    <dbReference type="NCBI Taxonomy" id="2126344"/>
    <lineage>
        <taxon>Bacteria</taxon>
        <taxon>Pseudomonadati</taxon>
        <taxon>Pseudomonadota</taxon>
        <taxon>Gammaproteobacteria</taxon>
        <taxon>Candidatus Kentrum</taxon>
    </lineage>
</organism>
<feature type="domain" description="Tyr recombinase" evidence="4">
    <location>
        <begin position="4"/>
        <end position="66"/>
    </location>
</feature>